<evidence type="ECO:0000313" key="3">
    <source>
        <dbReference type="Proteomes" id="UP000542210"/>
    </source>
</evidence>
<dbReference type="Proteomes" id="UP000542210">
    <property type="component" value="Unassembled WGS sequence"/>
</dbReference>
<dbReference type="AlphaFoldDB" id="A0A7W7D840"/>
<keyword evidence="3" id="KW-1185">Reference proteome</keyword>
<keyword evidence="1" id="KW-0472">Membrane</keyword>
<gene>
    <name evidence="2" type="ORF">BJ982_002230</name>
</gene>
<protein>
    <submittedName>
        <fullName evidence="2">Uncharacterized protein</fullName>
    </submittedName>
</protein>
<accession>A0A7W7D840</accession>
<proteinExistence type="predicted"/>
<keyword evidence="1" id="KW-0812">Transmembrane</keyword>
<keyword evidence="1" id="KW-1133">Transmembrane helix</keyword>
<dbReference type="EMBL" id="JACHND010000001">
    <property type="protein sequence ID" value="MBB4700686.1"/>
    <property type="molecule type" value="Genomic_DNA"/>
</dbReference>
<comment type="caution">
    <text evidence="2">The sequence shown here is derived from an EMBL/GenBank/DDBJ whole genome shotgun (WGS) entry which is preliminary data.</text>
</comment>
<evidence type="ECO:0000256" key="1">
    <source>
        <dbReference type="SAM" id="Phobius"/>
    </source>
</evidence>
<name>A0A7W7D840_9ACTN</name>
<reference evidence="2 3" key="1">
    <citation type="submission" date="2020-08" db="EMBL/GenBank/DDBJ databases">
        <title>Sequencing the genomes of 1000 actinobacteria strains.</title>
        <authorList>
            <person name="Klenk H.-P."/>
        </authorList>
    </citation>
    <scope>NUCLEOTIDE SEQUENCE [LARGE SCALE GENOMIC DNA]</scope>
    <source>
        <strain evidence="2 3">DSM 45784</strain>
    </source>
</reference>
<sequence length="67" mass="7225">MTAAAMQAVLTLIFGVIAVCTFMLKGRQWPTFITACLFGMFFGTTTWGRTIGAWISEFAAGIIKGLS</sequence>
<evidence type="ECO:0000313" key="2">
    <source>
        <dbReference type="EMBL" id="MBB4700686.1"/>
    </source>
</evidence>
<organism evidence="2 3">
    <name type="scientific">Sphaerisporangium siamense</name>
    <dbReference type="NCBI Taxonomy" id="795645"/>
    <lineage>
        <taxon>Bacteria</taxon>
        <taxon>Bacillati</taxon>
        <taxon>Actinomycetota</taxon>
        <taxon>Actinomycetes</taxon>
        <taxon>Streptosporangiales</taxon>
        <taxon>Streptosporangiaceae</taxon>
        <taxon>Sphaerisporangium</taxon>
    </lineage>
</organism>
<dbReference type="RefSeq" id="WP_184611711.1">
    <property type="nucleotide sequence ID" value="NZ_BOOV01000050.1"/>
</dbReference>
<feature type="transmembrane region" description="Helical" evidence="1">
    <location>
        <begin position="28"/>
        <end position="48"/>
    </location>
</feature>